<dbReference type="EMBL" id="CP054841">
    <property type="protein sequence ID" value="QKV55154.1"/>
    <property type="molecule type" value="Genomic_DNA"/>
</dbReference>
<dbReference type="GO" id="GO:0051287">
    <property type="term" value="F:NAD binding"/>
    <property type="evidence" value="ECO:0007669"/>
    <property type="project" value="InterPro"/>
</dbReference>
<sequence>MSGCLPLVCAPGYAFAEPWRAALQAALPEERIVDLAALDARARADCEMAIVANPDPRELATLGRLQWVHSVWAGVERLVADLQDSPVQIVRLVDPQLAETMAEAVLAWTLYLHRDMPRYARQQAAGIWRAHDYVPPQRKTVALLGLGELGAASAAKLRAAGFQVSGWSRSRKAVAGVQCFAGAEELPALLAGADIVVCLLPLTPETEGMLDAAALAHLRPGAALINFARGAIVDDAGLRAALDAQQLAHAVLDVFQTEPLPPAQWQWQHPQVTLLPHISAPTNRATAAAIVAANVRRWRATGALPAVVDKQRRY</sequence>
<keyword evidence="5" id="KW-1185">Reference proteome</keyword>
<protein>
    <submittedName>
        <fullName evidence="4">Glyoxylate/hydroxypyruvate reductase A</fullName>
    </submittedName>
</protein>
<keyword evidence="4" id="KW-0670">Pyruvate</keyword>
<evidence type="ECO:0000259" key="3">
    <source>
        <dbReference type="Pfam" id="PF02826"/>
    </source>
</evidence>
<dbReference type="PANTHER" id="PTHR43333">
    <property type="entry name" value="2-HACID_DH_C DOMAIN-CONTAINING PROTEIN"/>
    <property type="match status" value="1"/>
</dbReference>
<dbReference type="InterPro" id="IPR006140">
    <property type="entry name" value="D-isomer_DH_NAD-bd"/>
</dbReference>
<reference evidence="4 5" key="1">
    <citation type="submission" date="2020-06" db="EMBL/GenBank/DDBJ databases">
        <title>Acidovorax antarctica sp. nov., isolated from Corinth ice sheet soil, Antarctic Fields Peninsula.</title>
        <authorList>
            <person name="Xu Q."/>
            <person name="Peng F."/>
        </authorList>
    </citation>
    <scope>NUCLEOTIDE SEQUENCE [LARGE SCALE GENOMIC DNA]</scope>
    <source>
        <strain evidence="4 5">16-35-5</strain>
        <plasmid evidence="4 5">unnamed1</plasmid>
    </source>
</reference>
<dbReference type="GO" id="GO:0016491">
    <property type="term" value="F:oxidoreductase activity"/>
    <property type="evidence" value="ECO:0007669"/>
    <property type="project" value="UniProtKB-KW"/>
</dbReference>
<dbReference type="SUPFAM" id="SSF51735">
    <property type="entry name" value="NAD(P)-binding Rossmann-fold domains"/>
    <property type="match status" value="1"/>
</dbReference>
<keyword evidence="1" id="KW-0560">Oxidoreductase</keyword>
<dbReference type="RefSeq" id="WP_175505942.1">
    <property type="nucleotide sequence ID" value="NZ_CP054841.1"/>
</dbReference>
<dbReference type="PANTHER" id="PTHR43333:SF1">
    <property type="entry name" value="D-ISOMER SPECIFIC 2-HYDROXYACID DEHYDROGENASE NAD-BINDING DOMAIN-CONTAINING PROTEIN"/>
    <property type="match status" value="1"/>
</dbReference>
<evidence type="ECO:0000313" key="4">
    <source>
        <dbReference type="EMBL" id="QKV55154.1"/>
    </source>
</evidence>
<dbReference type="KEGG" id="aant:HUK68_19620"/>
<dbReference type="CDD" id="cd12164">
    <property type="entry name" value="GDH_like_2"/>
    <property type="match status" value="1"/>
</dbReference>
<accession>A0A6N1X6Z6</accession>
<dbReference type="InterPro" id="IPR036291">
    <property type="entry name" value="NAD(P)-bd_dom_sf"/>
</dbReference>
<dbReference type="Gene3D" id="3.40.50.720">
    <property type="entry name" value="NAD(P)-binding Rossmann-like Domain"/>
    <property type="match status" value="2"/>
</dbReference>
<dbReference type="AlphaFoldDB" id="A0A6N1X6Z6"/>
<dbReference type="Pfam" id="PF02826">
    <property type="entry name" value="2-Hacid_dh_C"/>
    <property type="match status" value="1"/>
</dbReference>
<evidence type="ECO:0000256" key="2">
    <source>
        <dbReference type="ARBA" id="ARBA00023027"/>
    </source>
</evidence>
<geneLocation type="plasmid" evidence="4 5">
    <name>unnamed1</name>
</geneLocation>
<evidence type="ECO:0000256" key="1">
    <source>
        <dbReference type="ARBA" id="ARBA00023002"/>
    </source>
</evidence>
<keyword evidence="2" id="KW-0520">NAD</keyword>
<proteinExistence type="predicted"/>
<feature type="domain" description="D-isomer specific 2-hydroxyacid dehydrogenase NAD-binding" evidence="3">
    <location>
        <begin position="108"/>
        <end position="279"/>
    </location>
</feature>
<organism evidence="4 5">
    <name type="scientific">Comamonas antarctica</name>
    <dbReference type="NCBI Taxonomy" id="2743470"/>
    <lineage>
        <taxon>Bacteria</taxon>
        <taxon>Pseudomonadati</taxon>
        <taxon>Pseudomonadota</taxon>
        <taxon>Betaproteobacteria</taxon>
        <taxon>Burkholderiales</taxon>
        <taxon>Comamonadaceae</taxon>
        <taxon>Comamonas</taxon>
    </lineage>
</organism>
<dbReference type="Proteomes" id="UP000509579">
    <property type="component" value="Plasmid unnamed1"/>
</dbReference>
<name>A0A6N1X6Z6_9BURK</name>
<keyword evidence="4" id="KW-0614">Plasmid</keyword>
<evidence type="ECO:0000313" key="5">
    <source>
        <dbReference type="Proteomes" id="UP000509579"/>
    </source>
</evidence>
<gene>
    <name evidence="4" type="ORF">HUK68_19620</name>
</gene>